<evidence type="ECO:0000313" key="3">
    <source>
        <dbReference type="EMBL" id="CAE8648825.1"/>
    </source>
</evidence>
<proteinExistence type="predicted"/>
<dbReference type="AlphaFoldDB" id="A0A813ICC3"/>
<comment type="caution">
    <text evidence="3">The sequence shown here is derived from an EMBL/GenBank/DDBJ whole genome shotgun (WGS) entry which is preliminary data.</text>
</comment>
<evidence type="ECO:0000256" key="2">
    <source>
        <dbReference type="SAM" id="SignalP"/>
    </source>
</evidence>
<reference evidence="3" key="1">
    <citation type="submission" date="2021-02" db="EMBL/GenBank/DDBJ databases">
        <authorList>
            <person name="Dougan E. K."/>
            <person name="Rhodes N."/>
            <person name="Thang M."/>
            <person name="Chan C."/>
        </authorList>
    </citation>
    <scope>NUCLEOTIDE SEQUENCE</scope>
</reference>
<accession>A0A813ICC3</accession>
<keyword evidence="1" id="KW-0812">Transmembrane</keyword>
<dbReference type="EMBL" id="CAJNNW010006995">
    <property type="protein sequence ID" value="CAE8648825.1"/>
    <property type="molecule type" value="Genomic_DNA"/>
</dbReference>
<evidence type="ECO:0000256" key="1">
    <source>
        <dbReference type="SAM" id="Phobius"/>
    </source>
</evidence>
<sequence>MFLILFMHFCLESDFCVDHRGKIGASSSRDALGPNMSTAAALLDADDREVIRGYRVSGGIYDHATVREIEELVTDPWAVLSRLRGPQTGKAEIFKAYAKFLRSSHDTKIMLLTQVEEGPNNLQVNRQALTRSSQYATTLVTQNRVRVNRQLILAPVITPQMHASVTPGPRPEQGQPSLSTSFVQCLQWLSSRASFVSSNRFVCLLVQCGVLFLFIGLMANPALLFKLCFRRGSSLSSMIVRSASSTVYELAHELLEDQIPESTISHPTTLRNIAGGSVSSAQSLLLLIMGWVYGNNHAT</sequence>
<keyword evidence="1" id="KW-0472">Membrane</keyword>
<dbReference type="Proteomes" id="UP000626109">
    <property type="component" value="Unassembled WGS sequence"/>
</dbReference>
<keyword evidence="2" id="KW-0732">Signal</keyword>
<keyword evidence="1" id="KW-1133">Transmembrane helix</keyword>
<feature type="signal peptide" evidence="2">
    <location>
        <begin position="1"/>
        <end position="16"/>
    </location>
</feature>
<name>A0A813ICC3_POLGL</name>
<feature type="transmembrane region" description="Helical" evidence="1">
    <location>
        <begin position="204"/>
        <end position="229"/>
    </location>
</feature>
<evidence type="ECO:0000313" key="4">
    <source>
        <dbReference type="Proteomes" id="UP000626109"/>
    </source>
</evidence>
<feature type="chain" id="PRO_5032935484" evidence="2">
    <location>
        <begin position="17"/>
        <end position="299"/>
    </location>
</feature>
<organism evidence="3 4">
    <name type="scientific">Polarella glacialis</name>
    <name type="common">Dinoflagellate</name>
    <dbReference type="NCBI Taxonomy" id="89957"/>
    <lineage>
        <taxon>Eukaryota</taxon>
        <taxon>Sar</taxon>
        <taxon>Alveolata</taxon>
        <taxon>Dinophyceae</taxon>
        <taxon>Suessiales</taxon>
        <taxon>Suessiaceae</taxon>
        <taxon>Polarella</taxon>
    </lineage>
</organism>
<protein>
    <submittedName>
        <fullName evidence="3">Uncharacterized protein</fullName>
    </submittedName>
</protein>
<gene>
    <name evidence="3" type="ORF">PGLA2088_LOCUS6910</name>
</gene>